<dbReference type="GO" id="GO:0046872">
    <property type="term" value="F:metal ion binding"/>
    <property type="evidence" value="ECO:0007669"/>
    <property type="project" value="UniProtKB-KW"/>
</dbReference>
<dbReference type="Pfam" id="PF02163">
    <property type="entry name" value="Peptidase_M50"/>
    <property type="match status" value="2"/>
</dbReference>
<evidence type="ECO:0000256" key="10">
    <source>
        <dbReference type="ARBA" id="ARBA00023049"/>
    </source>
</evidence>
<comment type="caution">
    <text evidence="14">The sequence shown here is derived from an EMBL/GenBank/DDBJ whole genome shotgun (WGS) entry which is preliminary data.</text>
</comment>
<evidence type="ECO:0000256" key="7">
    <source>
        <dbReference type="ARBA" id="ARBA00022801"/>
    </source>
</evidence>
<evidence type="ECO:0000256" key="6">
    <source>
        <dbReference type="ARBA" id="ARBA00022723"/>
    </source>
</evidence>
<protein>
    <submittedName>
        <fullName evidence="14">Stage IV sporulation protein FB</fullName>
    </submittedName>
</protein>
<feature type="transmembrane region" description="Helical" evidence="12">
    <location>
        <begin position="114"/>
        <end position="134"/>
    </location>
</feature>
<dbReference type="CDD" id="cd06161">
    <property type="entry name" value="S2P-M50_SpoIVFB"/>
    <property type="match status" value="1"/>
</dbReference>
<feature type="domain" description="Peptidase M50" evidence="13">
    <location>
        <begin position="116"/>
        <end position="149"/>
    </location>
</feature>
<evidence type="ECO:0000256" key="11">
    <source>
        <dbReference type="ARBA" id="ARBA00023136"/>
    </source>
</evidence>
<comment type="similarity">
    <text evidence="3">Belongs to the peptidase M50B family.</text>
</comment>
<feature type="transmembrane region" description="Helical" evidence="12">
    <location>
        <begin position="155"/>
        <end position="176"/>
    </location>
</feature>
<dbReference type="PANTHER" id="PTHR39188:SF3">
    <property type="entry name" value="STAGE IV SPORULATION PROTEIN FB"/>
    <property type="match status" value="1"/>
</dbReference>
<dbReference type="AlphaFoldDB" id="A0A3M8DF81"/>
<dbReference type="PANTHER" id="PTHR39188">
    <property type="entry name" value="MEMBRANE-ASSOCIATED ZINC METALLOPROTEASE M50B"/>
    <property type="match status" value="1"/>
</dbReference>
<evidence type="ECO:0000256" key="12">
    <source>
        <dbReference type="SAM" id="Phobius"/>
    </source>
</evidence>
<comment type="cofactor">
    <cofactor evidence="1">
        <name>Zn(2+)</name>
        <dbReference type="ChEBI" id="CHEBI:29105"/>
    </cofactor>
</comment>
<evidence type="ECO:0000256" key="5">
    <source>
        <dbReference type="ARBA" id="ARBA00022692"/>
    </source>
</evidence>
<evidence type="ECO:0000256" key="4">
    <source>
        <dbReference type="ARBA" id="ARBA00022670"/>
    </source>
</evidence>
<keyword evidence="7" id="KW-0378">Hydrolase</keyword>
<dbReference type="GO" id="GO:0008237">
    <property type="term" value="F:metallopeptidase activity"/>
    <property type="evidence" value="ECO:0007669"/>
    <property type="project" value="UniProtKB-KW"/>
</dbReference>
<proteinExistence type="inferred from homology"/>
<dbReference type="RefSeq" id="WP_122911715.1">
    <property type="nucleotide sequence ID" value="NZ_RHHT01000002.1"/>
</dbReference>
<evidence type="ECO:0000256" key="8">
    <source>
        <dbReference type="ARBA" id="ARBA00022833"/>
    </source>
</evidence>
<feature type="transmembrane region" description="Helical" evidence="12">
    <location>
        <begin position="182"/>
        <end position="202"/>
    </location>
</feature>
<keyword evidence="6" id="KW-0479">Metal-binding</keyword>
<feature type="transmembrane region" description="Helical" evidence="12">
    <location>
        <begin position="84"/>
        <end position="108"/>
    </location>
</feature>
<dbReference type="GO" id="GO:0016020">
    <property type="term" value="C:membrane"/>
    <property type="evidence" value="ECO:0007669"/>
    <property type="project" value="UniProtKB-SubCell"/>
</dbReference>
<feature type="transmembrane region" description="Helical" evidence="12">
    <location>
        <begin position="15"/>
        <end position="42"/>
    </location>
</feature>
<dbReference type="Proteomes" id="UP000281915">
    <property type="component" value="Unassembled WGS sequence"/>
</dbReference>
<keyword evidence="11 12" id="KW-0472">Membrane</keyword>
<evidence type="ECO:0000259" key="13">
    <source>
        <dbReference type="Pfam" id="PF02163"/>
    </source>
</evidence>
<feature type="domain" description="Peptidase M50" evidence="13">
    <location>
        <begin position="33"/>
        <end position="105"/>
    </location>
</feature>
<keyword evidence="5 12" id="KW-0812">Transmembrane</keyword>
<evidence type="ECO:0000313" key="15">
    <source>
        <dbReference type="Proteomes" id="UP000281915"/>
    </source>
</evidence>
<keyword evidence="10" id="KW-0482">Metalloprotease</keyword>
<gene>
    <name evidence="14" type="ORF">EDM58_01280</name>
</gene>
<dbReference type="EMBL" id="RHHT01000002">
    <property type="protein sequence ID" value="RNB86211.1"/>
    <property type="molecule type" value="Genomic_DNA"/>
</dbReference>
<keyword evidence="8" id="KW-0862">Zinc</keyword>
<evidence type="ECO:0000256" key="2">
    <source>
        <dbReference type="ARBA" id="ARBA00004141"/>
    </source>
</evidence>
<accession>A0A3M8DF81</accession>
<name>A0A3M8DF81_9BACL</name>
<comment type="subcellular location">
    <subcellularLocation>
        <location evidence="2">Membrane</location>
        <topology evidence="2">Multi-pass membrane protein</topology>
    </subcellularLocation>
</comment>
<evidence type="ECO:0000256" key="3">
    <source>
        <dbReference type="ARBA" id="ARBA00007931"/>
    </source>
</evidence>
<keyword evidence="9 12" id="KW-1133">Transmembrane helix</keyword>
<sequence>MNKGGWFGFRFRIHLLFWVVIGLSVAAGRFLEICTLFVIVLIHEFGHVAMAKELGWKVTEVQLLPFGGVATMEDSYATDPMDEIVIALAGPFMNVVMMGLSYVLWLGGIWTEEWARFFLVSNATIAAFNLLPIWPLDGGRIILGLLCWLFPYRKAALLSLLGSTLFAGTMIGLSLFEWKINLLVIGSYLLAINIQAFLRFPYQFFRFLMEKYVRQPVEYNVQAIQIGPDETVLQATQKLRRGASHLIYVQGTGLLAEDQLLRALLFEQKHDAAVSELVV</sequence>
<dbReference type="InterPro" id="IPR008915">
    <property type="entry name" value="Peptidase_M50"/>
</dbReference>
<reference evidence="14 15" key="1">
    <citation type="submission" date="2018-10" db="EMBL/GenBank/DDBJ databases">
        <title>Phylogenomics of Brevibacillus.</title>
        <authorList>
            <person name="Dunlap C."/>
        </authorList>
    </citation>
    <scope>NUCLEOTIDE SEQUENCE [LARGE SCALE GENOMIC DNA]</scope>
    <source>
        <strain evidence="14 15">JCM 15085</strain>
    </source>
</reference>
<organism evidence="14 15">
    <name type="scientific">Brevibacillus panacihumi</name>
    <dbReference type="NCBI Taxonomy" id="497735"/>
    <lineage>
        <taxon>Bacteria</taxon>
        <taxon>Bacillati</taxon>
        <taxon>Bacillota</taxon>
        <taxon>Bacilli</taxon>
        <taxon>Bacillales</taxon>
        <taxon>Paenibacillaceae</taxon>
        <taxon>Brevibacillus</taxon>
    </lineage>
</organism>
<evidence type="ECO:0000256" key="1">
    <source>
        <dbReference type="ARBA" id="ARBA00001947"/>
    </source>
</evidence>
<evidence type="ECO:0000313" key="14">
    <source>
        <dbReference type="EMBL" id="RNB86211.1"/>
    </source>
</evidence>
<dbReference type="GO" id="GO:0006508">
    <property type="term" value="P:proteolysis"/>
    <property type="evidence" value="ECO:0007669"/>
    <property type="project" value="UniProtKB-KW"/>
</dbReference>
<keyword evidence="4" id="KW-0645">Protease</keyword>
<evidence type="ECO:0000256" key="9">
    <source>
        <dbReference type="ARBA" id="ARBA00022989"/>
    </source>
</evidence>